<evidence type="ECO:0000313" key="1">
    <source>
        <dbReference type="EMBL" id="QHS83389.1"/>
    </source>
</evidence>
<protein>
    <submittedName>
        <fullName evidence="1">Uncharacterized protein</fullName>
    </submittedName>
</protein>
<accession>A0A6C0ATW8</accession>
<reference evidence="1" key="1">
    <citation type="journal article" date="2020" name="Nature">
        <title>Giant virus diversity and host interactions through global metagenomics.</title>
        <authorList>
            <person name="Schulz F."/>
            <person name="Roux S."/>
            <person name="Paez-Espino D."/>
            <person name="Jungbluth S."/>
            <person name="Walsh D.A."/>
            <person name="Denef V.J."/>
            <person name="McMahon K.D."/>
            <person name="Konstantinidis K.T."/>
            <person name="Eloe-Fadrosh E.A."/>
            <person name="Kyrpides N.C."/>
            <person name="Woyke T."/>
        </authorList>
    </citation>
    <scope>NUCLEOTIDE SEQUENCE</scope>
    <source>
        <strain evidence="1">GVMAG-S-ERX555943-30</strain>
    </source>
</reference>
<organism evidence="1">
    <name type="scientific">viral metagenome</name>
    <dbReference type="NCBI Taxonomy" id="1070528"/>
    <lineage>
        <taxon>unclassified sequences</taxon>
        <taxon>metagenomes</taxon>
        <taxon>organismal metagenomes</taxon>
    </lineage>
</organism>
<proteinExistence type="predicted"/>
<name>A0A6C0ATW8_9ZZZZ</name>
<dbReference type="AlphaFoldDB" id="A0A6C0ATW8"/>
<dbReference type="EMBL" id="MN738754">
    <property type="protein sequence ID" value="QHS83389.1"/>
    <property type="molecule type" value="Genomic_DNA"/>
</dbReference>
<sequence length="1128" mass="124547">MPSYDVNNYSDEELLQILDLQEPSDRELEAKILFNINKYMHIGNASAKHLVKFFEDIYNHFFSVEEELQEGFQEGDHKEESDDEYYEDDNIGSQALMRHVSNNNRIIEPATNQETQAQVTVPRELEAGEQNQIRREFVNRLITIDSTYRPNKETLSTYFTFTLSEQLKNVVSMKLYSIQIPKTWYTISNTFGSNFFKIEGNVAGIDDGNHDYIIDISAGNYTPSELVDEINSSIELVKTRNPDISFGNTQLSYNNTTSIVSMDLDINRQFNETAYTLNFPTFNTITTPQSTDIDDSRRESIAAFLGFTSQSYNLFEITGEGSGTAANISVTDSNQIITVRQYVGPAEYSDETTTPTLLTFTLDLGLTAGSQSPTSIISALESEISNNTNLSSESSITLPTPGTSTAVLQLKLDRTTTSNIAFTKIRIEFPTDTTIFVGSGSVFNFATQNIEMNTIKNSAVAVAEQTDTIPVENFEPYVILSNNVPGYDLSSNDISFNISTNAGYTITTLINEINTQIDDQSGNGINPTNSKALINNEDGFFNIQFDITKNVNESSLEYDLCGNGILTTIFDLSVGGINNGLSGNYTYHNQIGFASDYAVNDLNLAVFSPLQDGLNFRSDISFHIDLSSSFVTSSNTIEFGNLEDAVNDAFQSYQDQYGEKVFLGTSCNINAVGAVVDVSLDIVFQKQFTQEDYNVQFIHPAHTPTDYRNPSDSGAVYGYDNTNNIWSEHLNLDISMIDLSFNLSTGLASNGDRTFEYNSTDEIYDLTSPLDLSYTDTTGALGVKAIETAISNVITLTDTNNTFQIIPFESGVEGTDNIITITVPVNDSNGNPISYGRSALLLAMEVACNGTDASGTTFTANGDNIETRITVNKTYTALDYNIVFFDPLSFAKCGTGISSIQTATWDTTLGWILGFQQNTTYILSDADDTYKTTNSTTNIVSLQGNTTINTNLYNYLLMSLDDFNQNRLNDGVVTIATKDMTIRPPSYSRASNFICDPVTGEKVLNTAYDPSAKRLTQNQLYSATEIANSQNTSSIITNANINSNSFGAGPFEKDVFAMIPLKASTLQNGQSFIEFGGSLQSQERDYFGPIDLERMTVKVKTDRGNILDLNGSNWSFSIIVKILNKKTQ</sequence>